<dbReference type="OrthoDB" id="369902at2"/>
<evidence type="ECO:0000313" key="3">
    <source>
        <dbReference type="EMBL" id="ADK79229.1"/>
    </source>
</evidence>
<evidence type="ECO:0000256" key="1">
    <source>
        <dbReference type="SAM" id="Phobius"/>
    </source>
</evidence>
<feature type="transmembrane region" description="Helical" evidence="1">
    <location>
        <begin position="83"/>
        <end position="116"/>
    </location>
</feature>
<keyword evidence="1" id="KW-0472">Membrane</keyword>
<reference evidence="3 4" key="1">
    <citation type="journal article" date="2010" name="Stand. Genomic Sci.">
        <title>Complete genome sequence of Spirochaeta smaragdinae type strain (SEBR 4228).</title>
        <authorList>
            <person name="Mavromatis K."/>
            <person name="Yasawong M."/>
            <person name="Chertkov O."/>
            <person name="Lapidus A."/>
            <person name="Lucas S."/>
            <person name="Nolan M."/>
            <person name="Del Rio T.G."/>
            <person name="Tice H."/>
            <person name="Cheng J.F."/>
            <person name="Pitluck S."/>
            <person name="Liolios K."/>
            <person name="Ivanova N."/>
            <person name="Tapia R."/>
            <person name="Han C."/>
            <person name="Bruce D."/>
            <person name="Goodwin L."/>
            <person name="Pati A."/>
            <person name="Chen A."/>
            <person name="Palaniappan K."/>
            <person name="Land M."/>
            <person name="Hauser L."/>
            <person name="Chang Y.J."/>
            <person name="Jeffries C.D."/>
            <person name="Detter J.C."/>
            <person name="Rohde M."/>
            <person name="Brambilla E."/>
            <person name="Spring S."/>
            <person name="Goker M."/>
            <person name="Sikorski J."/>
            <person name="Woyke T."/>
            <person name="Bristow J."/>
            <person name="Eisen J.A."/>
            <person name="Markowitz V."/>
            <person name="Hugenholtz P."/>
            <person name="Klenk H.P."/>
            <person name="Kyrpides N.C."/>
        </authorList>
    </citation>
    <scope>NUCLEOTIDE SEQUENCE [LARGE SCALE GENOMIC DNA]</scope>
    <source>
        <strain evidence="4">DSM 11293 / JCM 15392 / SEBR 4228</strain>
    </source>
</reference>
<keyword evidence="1" id="KW-0812">Transmembrane</keyword>
<evidence type="ECO:0000259" key="2">
    <source>
        <dbReference type="Pfam" id="PF07331"/>
    </source>
</evidence>
<evidence type="ECO:0000313" key="4">
    <source>
        <dbReference type="Proteomes" id="UP000002318"/>
    </source>
</evidence>
<protein>
    <recommendedName>
        <fullName evidence="2">DUF1468 domain-containing protein</fullName>
    </recommendedName>
</protein>
<dbReference type="eggNOG" id="ENOG5033KMJ">
    <property type="taxonomic scope" value="Bacteria"/>
</dbReference>
<organism evidence="3 4">
    <name type="scientific">Sediminispirochaeta smaragdinae (strain DSM 11293 / JCM 15392 / SEBR 4228)</name>
    <name type="common">Spirochaeta smaragdinae</name>
    <dbReference type="NCBI Taxonomy" id="573413"/>
    <lineage>
        <taxon>Bacteria</taxon>
        <taxon>Pseudomonadati</taxon>
        <taxon>Spirochaetota</taxon>
        <taxon>Spirochaetia</taxon>
        <taxon>Spirochaetales</taxon>
        <taxon>Spirochaetaceae</taxon>
        <taxon>Sediminispirochaeta</taxon>
    </lineage>
</organism>
<dbReference type="EMBL" id="CP002116">
    <property type="protein sequence ID" value="ADK79229.1"/>
    <property type="molecule type" value="Genomic_DNA"/>
</dbReference>
<feature type="transmembrane region" description="Helical" evidence="1">
    <location>
        <begin position="38"/>
        <end position="62"/>
    </location>
</feature>
<dbReference type="Proteomes" id="UP000002318">
    <property type="component" value="Chromosome"/>
</dbReference>
<keyword evidence="4" id="KW-1185">Reference proteome</keyword>
<feature type="transmembrane region" description="Helical" evidence="1">
    <location>
        <begin position="7"/>
        <end position="26"/>
    </location>
</feature>
<dbReference type="HOGENOM" id="CLU_110735_2_0_12"/>
<dbReference type="Pfam" id="PF07331">
    <property type="entry name" value="TctB"/>
    <property type="match status" value="1"/>
</dbReference>
<accession>E1R6U7</accession>
<dbReference type="RefSeq" id="WP_013252693.1">
    <property type="nucleotide sequence ID" value="NC_014364.1"/>
</dbReference>
<feature type="domain" description="DUF1468" evidence="2">
    <location>
        <begin position="7"/>
        <end position="147"/>
    </location>
</feature>
<dbReference type="STRING" id="573413.Spirs_0069"/>
<feature type="transmembrane region" description="Helical" evidence="1">
    <location>
        <begin position="122"/>
        <end position="140"/>
    </location>
</feature>
<gene>
    <name evidence="3" type="ordered locus">Spirs_0069</name>
</gene>
<proteinExistence type="predicted"/>
<dbReference type="InterPro" id="IPR009936">
    <property type="entry name" value="DUF1468"/>
</dbReference>
<keyword evidence="1" id="KW-1133">Transmembrane helix</keyword>
<sequence length="148" mass="16751">MLYGDLVFGAVSLGLSVWFFIMSLGFPSGSSSNGVPGAGFFPGVISILIALVSIVLMVQGFRQKRHYFQPVKSIKEMPTNTRNLFLTIVSLMIFMLLWKFVHFFVAIGAFIFFLNVLFRQKLLVNIIYTVVSIAFIYLTFGKIFHVMF</sequence>
<dbReference type="AlphaFoldDB" id="E1R6U7"/>
<name>E1R6U7_SEDSS</name>
<dbReference type="KEGG" id="ssm:Spirs_0069"/>